<evidence type="ECO:0000313" key="1">
    <source>
        <dbReference type="EMBL" id="MFC5893787.1"/>
    </source>
</evidence>
<dbReference type="RefSeq" id="WP_345091465.1">
    <property type="nucleotide sequence ID" value="NZ_BAAAWG010000019.1"/>
</dbReference>
<reference evidence="2" key="1">
    <citation type="journal article" date="2019" name="Int. J. Syst. Evol. Microbiol.">
        <title>The Global Catalogue of Microorganisms (GCM) 10K type strain sequencing project: providing services to taxonomists for standard genome sequencing and annotation.</title>
        <authorList>
            <consortium name="The Broad Institute Genomics Platform"/>
            <consortium name="The Broad Institute Genome Sequencing Center for Infectious Disease"/>
            <person name="Wu L."/>
            <person name="Ma J."/>
        </authorList>
    </citation>
    <scope>NUCLEOTIDE SEQUENCE [LARGE SCALE GENOMIC DNA]</scope>
    <source>
        <strain evidence="2">CGMCC 1.15809</strain>
    </source>
</reference>
<dbReference type="SUPFAM" id="SSF52540">
    <property type="entry name" value="P-loop containing nucleoside triphosphate hydrolases"/>
    <property type="match status" value="1"/>
</dbReference>
<evidence type="ECO:0000313" key="2">
    <source>
        <dbReference type="Proteomes" id="UP001596241"/>
    </source>
</evidence>
<evidence type="ECO:0008006" key="3">
    <source>
        <dbReference type="Google" id="ProtNLM"/>
    </source>
</evidence>
<dbReference type="InterPro" id="IPR027417">
    <property type="entry name" value="P-loop_NTPase"/>
</dbReference>
<sequence>MTAGGPFFVLLGPDGAGKSSVMRRLAGLLPEWRLMSTDSAFVAPEHTLITRLRRDLQDHLLPGLGTAYSADFLASVLQTAVVHMRDQVHGRDPRVPVLVDSYYYKILAKCRMAGVRDTLMYDWWRTFPQPDRVVYLDVSPSSAWRRRGDGADLNSLEYDGDEGDMAGFERYQRDLRKLLLEEVHDLPVTELPEQPSADRAAEAVREVLTA</sequence>
<keyword evidence="2" id="KW-1185">Reference proteome</keyword>
<gene>
    <name evidence="1" type="ORF">ACFP3M_13250</name>
</gene>
<proteinExistence type="predicted"/>
<protein>
    <recommendedName>
        <fullName evidence="3">Thymidylate kinase</fullName>
    </recommendedName>
</protein>
<organism evidence="1 2">
    <name type="scientific">Streptomyces ramulosus</name>
    <dbReference type="NCBI Taxonomy" id="47762"/>
    <lineage>
        <taxon>Bacteria</taxon>
        <taxon>Bacillati</taxon>
        <taxon>Actinomycetota</taxon>
        <taxon>Actinomycetes</taxon>
        <taxon>Kitasatosporales</taxon>
        <taxon>Streptomycetaceae</taxon>
        <taxon>Streptomyces</taxon>
    </lineage>
</organism>
<dbReference type="Proteomes" id="UP001596241">
    <property type="component" value="Unassembled WGS sequence"/>
</dbReference>
<accession>A0ABW1FIN5</accession>
<dbReference type="EMBL" id="JBHSPW010000005">
    <property type="protein sequence ID" value="MFC5893787.1"/>
    <property type="molecule type" value="Genomic_DNA"/>
</dbReference>
<comment type="caution">
    <text evidence="1">The sequence shown here is derived from an EMBL/GenBank/DDBJ whole genome shotgun (WGS) entry which is preliminary data.</text>
</comment>
<dbReference type="Gene3D" id="3.40.50.300">
    <property type="entry name" value="P-loop containing nucleotide triphosphate hydrolases"/>
    <property type="match status" value="1"/>
</dbReference>
<name>A0ABW1FIN5_9ACTN</name>